<dbReference type="Proteomes" id="UP000006352">
    <property type="component" value="Unassembled WGS sequence"/>
</dbReference>
<dbReference type="Pfam" id="PF03372">
    <property type="entry name" value="Exo_endo_phos"/>
    <property type="match status" value="1"/>
</dbReference>
<dbReference type="GeneID" id="24093084"/>
<gene>
    <name evidence="6" type="ORF">FIBRA_00167</name>
</gene>
<organism evidence="6 7">
    <name type="scientific">Fibroporia radiculosa</name>
    <dbReference type="NCBI Taxonomy" id="599839"/>
    <lineage>
        <taxon>Eukaryota</taxon>
        <taxon>Fungi</taxon>
        <taxon>Dikarya</taxon>
        <taxon>Basidiomycota</taxon>
        <taxon>Agaricomycotina</taxon>
        <taxon>Agaricomycetes</taxon>
        <taxon>Polyporales</taxon>
        <taxon>Fibroporiaceae</taxon>
        <taxon>Fibroporia</taxon>
    </lineage>
</organism>
<keyword evidence="7" id="KW-1185">Reference proteome</keyword>
<dbReference type="OrthoDB" id="47488at2759"/>
<dbReference type="PANTHER" id="PTHR42834:SF1">
    <property type="entry name" value="ENDONUCLEASE_EXONUCLEASE_PHOSPHATASE FAMILY PROTEIN (AFU_ORTHOLOGUE AFUA_3G09210)"/>
    <property type="match status" value="1"/>
</dbReference>
<dbReference type="RefSeq" id="XP_012177456.1">
    <property type="nucleotide sequence ID" value="XM_012322066.1"/>
</dbReference>
<keyword evidence="2" id="KW-0479">Metal-binding</keyword>
<dbReference type="InParanoid" id="J7SCK0"/>
<evidence type="ECO:0000256" key="2">
    <source>
        <dbReference type="ARBA" id="ARBA00022723"/>
    </source>
</evidence>
<evidence type="ECO:0000256" key="4">
    <source>
        <dbReference type="SAM" id="MobiDB-lite"/>
    </source>
</evidence>
<dbReference type="CDD" id="cd04486">
    <property type="entry name" value="YhcR_OBF_like"/>
    <property type="match status" value="1"/>
</dbReference>
<dbReference type="STRING" id="599839.J7SCK0"/>
<dbReference type="InterPro" id="IPR006913">
    <property type="entry name" value="CENP-V/GFA"/>
</dbReference>
<evidence type="ECO:0000259" key="5">
    <source>
        <dbReference type="PROSITE" id="PS51891"/>
    </source>
</evidence>
<dbReference type="InterPro" id="IPR011057">
    <property type="entry name" value="Mss4-like_sf"/>
</dbReference>
<dbReference type="PANTHER" id="PTHR42834">
    <property type="entry name" value="ENDONUCLEASE/EXONUCLEASE/PHOSPHATASE FAMILY PROTEIN (AFU_ORTHOLOGUE AFUA_3G09210)"/>
    <property type="match status" value="1"/>
</dbReference>
<evidence type="ECO:0000313" key="7">
    <source>
        <dbReference type="Proteomes" id="UP000006352"/>
    </source>
</evidence>
<dbReference type="InterPro" id="IPR005135">
    <property type="entry name" value="Endo/exonuclease/phosphatase"/>
</dbReference>
<dbReference type="SUPFAM" id="SSF56219">
    <property type="entry name" value="DNase I-like"/>
    <property type="match status" value="1"/>
</dbReference>
<proteinExistence type="inferred from homology"/>
<dbReference type="PROSITE" id="PS51891">
    <property type="entry name" value="CENP_V_GFA"/>
    <property type="match status" value="1"/>
</dbReference>
<feature type="domain" description="CENP-V/GFA" evidence="5">
    <location>
        <begin position="85"/>
        <end position="218"/>
    </location>
</feature>
<evidence type="ECO:0000313" key="6">
    <source>
        <dbReference type="EMBL" id="CCL98173.1"/>
    </source>
</evidence>
<accession>J7SCK0</accession>
<comment type="similarity">
    <text evidence="1">Belongs to the Gfa family.</text>
</comment>
<dbReference type="SUPFAM" id="SSF51316">
    <property type="entry name" value="Mss4-like"/>
    <property type="match status" value="1"/>
</dbReference>
<dbReference type="AlphaFoldDB" id="J7SCK0"/>
<feature type="compositionally biased region" description="Basic and acidic residues" evidence="4">
    <location>
        <begin position="1"/>
        <end position="20"/>
    </location>
</feature>
<dbReference type="InterPro" id="IPR036691">
    <property type="entry name" value="Endo/exonu/phosph_ase_sf"/>
</dbReference>
<feature type="region of interest" description="Disordered" evidence="4">
    <location>
        <begin position="1"/>
        <end position="62"/>
    </location>
</feature>
<name>J7SCK0_9APHY</name>
<protein>
    <recommendedName>
        <fullName evidence="5">CENP-V/GFA domain-containing protein</fullName>
    </recommendedName>
</protein>
<keyword evidence="3" id="KW-0862">Zinc</keyword>
<dbReference type="Pfam" id="PF04828">
    <property type="entry name" value="GFA"/>
    <property type="match status" value="1"/>
</dbReference>
<dbReference type="EMBL" id="HE796870">
    <property type="protein sequence ID" value="CCL98173.1"/>
    <property type="molecule type" value="Genomic_DNA"/>
</dbReference>
<reference evidence="6 7" key="1">
    <citation type="journal article" date="2012" name="Appl. Environ. Microbiol.">
        <title>Short-read sequencing for genomic analysis of the brown rot fungus Fibroporia radiculosa.</title>
        <authorList>
            <person name="Tang J.D."/>
            <person name="Perkins A.D."/>
            <person name="Sonstegard T.S."/>
            <person name="Schroeder S.G."/>
            <person name="Burgess S.C."/>
            <person name="Diehl S.V."/>
        </authorList>
    </citation>
    <scope>NUCLEOTIDE SEQUENCE [LARGE SCALE GENOMIC DNA]</scope>
    <source>
        <strain evidence="6 7">TFFH 294</strain>
    </source>
</reference>
<evidence type="ECO:0000256" key="3">
    <source>
        <dbReference type="ARBA" id="ARBA00022833"/>
    </source>
</evidence>
<dbReference type="Gene3D" id="3.90.1590.10">
    <property type="entry name" value="glutathione-dependent formaldehyde- activating enzyme (gfa)"/>
    <property type="match status" value="1"/>
</dbReference>
<evidence type="ECO:0000256" key="1">
    <source>
        <dbReference type="ARBA" id="ARBA00005495"/>
    </source>
</evidence>
<dbReference type="GO" id="GO:0016846">
    <property type="term" value="F:carbon-sulfur lyase activity"/>
    <property type="evidence" value="ECO:0007669"/>
    <property type="project" value="InterPro"/>
</dbReference>
<sequence>MPDNHVESNVHPDAPIHEGTHSSIPHPPPEDHPHNHPNVNKPVPDTGWRGQPQIPSRDGGSYEKDFLHKPPYEWDSDGDLFKPKYKSQCWCGNLAFEFHGNPLDAKHCHCKQCQRLHGAPFQWAVIFPKTSVRMVQNKDDSLHFFSTEKLIGTHSVPCKVSCNVCRSPVFDEGRNTVLAYPSSFQFLDYKIPLDFQPTAHIFYSQRVMEVPDGVPKWAGHKGDSELLQELTEEEGVAEIQGSSFQSPWAGQTVQDVTGIVTAKDKYGAWILGERSDDLRVSSGLRIYGSSAIKSVSIGDEISVSGRITEYRPAYSTNDLFLTELDLPHDVRILSRGNKVEPLVLGKDRIPPTSNLSVADTGRDSWLSVPGNVTLLESVNPILQPELYGLDFWESLEGEIVTVPAPVALNFPDRFGSVWVHGDWPVEGRNSRGGLTLTFSGEDGTPEAHPGAILIGHPLDNTRNPRTSMGTLLSDITGIVTYQYGSYYVLPLTAPSILTIPAEKVFPSSLLSSGRPCELTIGDYNVENMGPRSHHIASVAEHIVHYLNSPDIVFVQEIQDDSGAKNDGVVSANKTLSALTTAIAKASKGDAQYRFINVEPEDNVDGGKPGGNIRVAYLWRPESVSLVPGSPVGNATQGTEVIIDVEGQIHLSYNPGRIDPLNAAWEEARKPIAAAWQTTSGNRFYTVNVHFSSKRYSSSVEGDARPPINGKSAQRSAQANVTANFVHSLLTRDPDASIIVGGDMNEFLQTRSVFRPFAGLLTDINKVANVPSAERYTYVYDHHAQEIDHIFVSSSVAARGAEVEHVHVNTWAASAGARASDHDPSVAKVWVCAPEPGLGLEQEVDGPEFPSYMYEYDDNVQVVL</sequence>
<dbReference type="HOGENOM" id="CLU_003608_0_0_1"/>
<dbReference type="Gene3D" id="3.60.10.10">
    <property type="entry name" value="Endonuclease/exonuclease/phosphatase"/>
    <property type="match status" value="1"/>
</dbReference>
<dbReference type="GO" id="GO:0046872">
    <property type="term" value="F:metal ion binding"/>
    <property type="evidence" value="ECO:0007669"/>
    <property type="project" value="UniProtKB-KW"/>
</dbReference>